<reference evidence="1 2" key="1">
    <citation type="submission" date="2019-05" db="EMBL/GenBank/DDBJ databases">
        <title>Another draft genome of Portunus trituberculatus and its Hox gene families provides insights of decapod evolution.</title>
        <authorList>
            <person name="Jeong J.-H."/>
            <person name="Song I."/>
            <person name="Kim S."/>
            <person name="Choi T."/>
            <person name="Kim D."/>
            <person name="Ryu S."/>
            <person name="Kim W."/>
        </authorList>
    </citation>
    <scope>NUCLEOTIDE SEQUENCE [LARGE SCALE GENOMIC DNA]</scope>
    <source>
        <tissue evidence="1">Muscle</tissue>
    </source>
</reference>
<organism evidence="1 2">
    <name type="scientific">Portunus trituberculatus</name>
    <name type="common">Swimming crab</name>
    <name type="synonym">Neptunus trituberculatus</name>
    <dbReference type="NCBI Taxonomy" id="210409"/>
    <lineage>
        <taxon>Eukaryota</taxon>
        <taxon>Metazoa</taxon>
        <taxon>Ecdysozoa</taxon>
        <taxon>Arthropoda</taxon>
        <taxon>Crustacea</taxon>
        <taxon>Multicrustacea</taxon>
        <taxon>Malacostraca</taxon>
        <taxon>Eumalacostraca</taxon>
        <taxon>Eucarida</taxon>
        <taxon>Decapoda</taxon>
        <taxon>Pleocyemata</taxon>
        <taxon>Brachyura</taxon>
        <taxon>Eubrachyura</taxon>
        <taxon>Portunoidea</taxon>
        <taxon>Portunidae</taxon>
        <taxon>Portuninae</taxon>
        <taxon>Portunus</taxon>
    </lineage>
</organism>
<keyword evidence="2" id="KW-1185">Reference proteome</keyword>
<dbReference type="EMBL" id="VSRR010004486">
    <property type="protein sequence ID" value="MPC39814.1"/>
    <property type="molecule type" value="Genomic_DNA"/>
</dbReference>
<accession>A0A5B7F5B8</accession>
<sequence>MNIRTKMPTRIVVSIIESKELIKNQGQMSQHLSLKKVVGRWKYRSSRQGVPEFTSERYE</sequence>
<name>A0A5B7F5B8_PORTR</name>
<evidence type="ECO:0000313" key="1">
    <source>
        <dbReference type="EMBL" id="MPC39814.1"/>
    </source>
</evidence>
<comment type="caution">
    <text evidence="1">The sequence shown here is derived from an EMBL/GenBank/DDBJ whole genome shotgun (WGS) entry which is preliminary data.</text>
</comment>
<evidence type="ECO:0000313" key="2">
    <source>
        <dbReference type="Proteomes" id="UP000324222"/>
    </source>
</evidence>
<protein>
    <submittedName>
        <fullName evidence="1">Uncharacterized protein</fullName>
    </submittedName>
</protein>
<gene>
    <name evidence="1" type="ORF">E2C01_033363</name>
</gene>
<proteinExistence type="predicted"/>
<dbReference type="Proteomes" id="UP000324222">
    <property type="component" value="Unassembled WGS sequence"/>
</dbReference>
<dbReference type="AlphaFoldDB" id="A0A5B7F5B8"/>